<dbReference type="InterPro" id="IPR036380">
    <property type="entry name" value="Isochorismatase-like_sf"/>
</dbReference>
<comment type="caution">
    <text evidence="3">The sequence shown here is derived from an EMBL/GenBank/DDBJ whole genome shotgun (WGS) entry which is preliminary data.</text>
</comment>
<keyword evidence="4" id="KW-1185">Reference proteome</keyword>
<dbReference type="OrthoDB" id="9796485at2"/>
<comment type="similarity">
    <text evidence="1">Belongs to the isochorismatase family.</text>
</comment>
<dbReference type="Gene3D" id="3.40.50.850">
    <property type="entry name" value="Isochorismatase-like"/>
    <property type="match status" value="1"/>
</dbReference>
<evidence type="ECO:0000256" key="1">
    <source>
        <dbReference type="ARBA" id="ARBA00006336"/>
    </source>
</evidence>
<name>A0A3N5B6B7_9BACI</name>
<dbReference type="InterPro" id="IPR052347">
    <property type="entry name" value="Isochorismatase_Nicotinamidase"/>
</dbReference>
<organism evidence="3 4">
    <name type="scientific">Aquisalibacillus elongatus</name>
    <dbReference type="NCBI Taxonomy" id="485577"/>
    <lineage>
        <taxon>Bacteria</taxon>
        <taxon>Bacillati</taxon>
        <taxon>Bacillota</taxon>
        <taxon>Bacilli</taxon>
        <taxon>Bacillales</taxon>
        <taxon>Bacillaceae</taxon>
        <taxon>Aquisalibacillus</taxon>
    </lineage>
</organism>
<evidence type="ECO:0000313" key="4">
    <source>
        <dbReference type="Proteomes" id="UP000276443"/>
    </source>
</evidence>
<dbReference type="SUPFAM" id="SSF52499">
    <property type="entry name" value="Isochorismatase-like hydrolases"/>
    <property type="match status" value="1"/>
</dbReference>
<sequence length="302" mass="34538">MLNTSYNEIVNVAKIGTYEKVNLNEVVKQAIEEEVEPAKNDNKKVLFLGIDIQNDFMEEGALGVPGAHKDLERITKFIYNNLEKITSIAVSLDTHELNQIFHPSWWVDSEGKHPEPLTIITAEDVENGKWIPVAHKEESVEYVRQIEEIGRQKLCIWPYHCVKGTPGAALESQFSKIAHFHSVARDTEVKKVVKGQDPLSEKYGIIEPEYSQEDQTDYNLLNYIREFDQVVIAGEAESHCVYESVRQIAEHFSNDIQWLQNIYVLKDGMSCIPGFEEINEKAWNSLVENYGIQLVNSTELEL</sequence>
<evidence type="ECO:0000313" key="3">
    <source>
        <dbReference type="EMBL" id="RPF53236.1"/>
    </source>
</evidence>
<dbReference type="RefSeq" id="WP_124221648.1">
    <property type="nucleotide sequence ID" value="NZ_RKRF01000009.1"/>
</dbReference>
<keyword evidence="2" id="KW-0378">Hydrolase</keyword>
<accession>A0A3N5B6B7</accession>
<proteinExistence type="inferred from homology"/>
<dbReference type="EMBL" id="RKRF01000009">
    <property type="protein sequence ID" value="RPF53236.1"/>
    <property type="molecule type" value="Genomic_DNA"/>
</dbReference>
<dbReference type="GO" id="GO:0016787">
    <property type="term" value="F:hydrolase activity"/>
    <property type="evidence" value="ECO:0007669"/>
    <property type="project" value="UniProtKB-KW"/>
</dbReference>
<evidence type="ECO:0000256" key="2">
    <source>
        <dbReference type="ARBA" id="ARBA00022801"/>
    </source>
</evidence>
<reference evidence="3 4" key="1">
    <citation type="submission" date="2018-11" db="EMBL/GenBank/DDBJ databases">
        <title>Genomic Encyclopedia of Type Strains, Phase IV (KMG-IV): sequencing the most valuable type-strain genomes for metagenomic binning, comparative biology and taxonomic classification.</title>
        <authorList>
            <person name="Goeker M."/>
        </authorList>
    </citation>
    <scope>NUCLEOTIDE SEQUENCE [LARGE SCALE GENOMIC DNA]</scope>
    <source>
        <strain evidence="3 4">DSM 18090</strain>
    </source>
</reference>
<dbReference type="PANTHER" id="PTHR11080">
    <property type="entry name" value="PYRAZINAMIDASE/NICOTINAMIDASE"/>
    <property type="match status" value="1"/>
</dbReference>
<dbReference type="PANTHER" id="PTHR11080:SF2">
    <property type="entry name" value="LD05707P"/>
    <property type="match status" value="1"/>
</dbReference>
<protein>
    <submittedName>
        <fullName evidence="3">Nicotinamidase-related amidase</fullName>
    </submittedName>
</protein>
<gene>
    <name evidence="3" type="ORF">EDC24_1733</name>
</gene>
<dbReference type="AlphaFoldDB" id="A0A3N5B6B7"/>
<dbReference type="Proteomes" id="UP000276443">
    <property type="component" value="Unassembled WGS sequence"/>
</dbReference>